<proteinExistence type="predicted"/>
<evidence type="ECO:0000313" key="1">
    <source>
        <dbReference type="EMBL" id="CAB4197132.1"/>
    </source>
</evidence>
<reference evidence="1" key="1">
    <citation type="submission" date="2020-05" db="EMBL/GenBank/DDBJ databases">
        <authorList>
            <person name="Chiriac C."/>
            <person name="Salcher M."/>
            <person name="Ghai R."/>
            <person name="Kavagutti S V."/>
        </authorList>
    </citation>
    <scope>NUCLEOTIDE SEQUENCE</scope>
</reference>
<accession>A0A6J5RM64</accession>
<name>A0A6J5RM64_9CAUD</name>
<sequence>MRESLKDLSERYGDLLIADGFDDAIIGVGERAGCEPVLCYDRSACIQILMDGGQSFEEAEEYFEFNVVGAWVGELTPIFITTKESD</sequence>
<protein>
    <submittedName>
        <fullName evidence="1">Uncharacterized protein</fullName>
    </submittedName>
</protein>
<gene>
    <name evidence="1" type="ORF">UFOVP1304_6</name>
</gene>
<dbReference type="EMBL" id="LR797253">
    <property type="protein sequence ID" value="CAB4197132.1"/>
    <property type="molecule type" value="Genomic_DNA"/>
</dbReference>
<organism evidence="1">
    <name type="scientific">uncultured Caudovirales phage</name>
    <dbReference type="NCBI Taxonomy" id="2100421"/>
    <lineage>
        <taxon>Viruses</taxon>
        <taxon>Duplodnaviria</taxon>
        <taxon>Heunggongvirae</taxon>
        <taxon>Uroviricota</taxon>
        <taxon>Caudoviricetes</taxon>
        <taxon>Peduoviridae</taxon>
        <taxon>Maltschvirus</taxon>
        <taxon>Maltschvirus maltsch</taxon>
    </lineage>
</organism>